<dbReference type="InterPro" id="IPR036291">
    <property type="entry name" value="NAD(P)-bd_dom_sf"/>
</dbReference>
<evidence type="ECO:0000313" key="9">
    <source>
        <dbReference type="EMBL" id="RIW29347.1"/>
    </source>
</evidence>
<dbReference type="GO" id="GO:0009225">
    <property type="term" value="P:nucleotide-sugar metabolic process"/>
    <property type="evidence" value="ECO:0007669"/>
    <property type="project" value="InterPro"/>
</dbReference>
<dbReference type="Proteomes" id="UP000265801">
    <property type="component" value="Unassembled WGS sequence"/>
</dbReference>
<comment type="caution">
    <text evidence="9">The sequence shown here is derived from an EMBL/GenBank/DDBJ whole genome shotgun (WGS) entry which is preliminary data.</text>
</comment>
<keyword evidence="6" id="KW-0520">NAD</keyword>
<keyword evidence="7 9" id="KW-0456">Lyase</keyword>
<dbReference type="EC" id="4.2.1.46" evidence="4"/>
<evidence type="ECO:0000259" key="8">
    <source>
        <dbReference type="Pfam" id="PF16363"/>
    </source>
</evidence>
<dbReference type="EMBL" id="QXIR01000033">
    <property type="protein sequence ID" value="RIW29347.1"/>
    <property type="molecule type" value="Genomic_DNA"/>
</dbReference>
<dbReference type="AlphaFoldDB" id="A0A3A1QR19"/>
<dbReference type="RefSeq" id="WP_119548874.1">
    <property type="nucleotide sequence ID" value="NZ_QXIR01000033.1"/>
</dbReference>
<evidence type="ECO:0000256" key="7">
    <source>
        <dbReference type="ARBA" id="ARBA00023239"/>
    </source>
</evidence>
<evidence type="ECO:0000313" key="10">
    <source>
        <dbReference type="Proteomes" id="UP000265801"/>
    </source>
</evidence>
<evidence type="ECO:0000256" key="4">
    <source>
        <dbReference type="ARBA" id="ARBA00011990"/>
    </source>
</evidence>
<dbReference type="SUPFAM" id="SSF51735">
    <property type="entry name" value="NAD(P)-binding Rossmann-fold domains"/>
    <property type="match status" value="1"/>
</dbReference>
<dbReference type="InterPro" id="IPR005888">
    <property type="entry name" value="dTDP_Gluc_deHydtase"/>
</dbReference>
<dbReference type="Pfam" id="PF16363">
    <property type="entry name" value="GDP_Man_Dehyd"/>
    <property type="match status" value="1"/>
</dbReference>
<comment type="catalytic activity">
    <reaction evidence="1">
        <text>dTDP-alpha-D-glucose = dTDP-4-dehydro-6-deoxy-alpha-D-glucose + H2O</text>
        <dbReference type="Rhea" id="RHEA:17221"/>
        <dbReference type="ChEBI" id="CHEBI:15377"/>
        <dbReference type="ChEBI" id="CHEBI:57477"/>
        <dbReference type="ChEBI" id="CHEBI:57649"/>
        <dbReference type="EC" id="4.2.1.46"/>
    </reaction>
</comment>
<feature type="domain" description="NAD(P)-binding" evidence="8">
    <location>
        <begin position="4"/>
        <end position="298"/>
    </location>
</feature>
<evidence type="ECO:0000256" key="5">
    <source>
        <dbReference type="ARBA" id="ARBA00016977"/>
    </source>
</evidence>
<sequence>MNLLITGGAGFIGMNFVRMVLACSHHQVTVADSLTYASHPQEIKTLSTNPRFRFLKRDISNEMDIAHIFDREYDAVINFAAESHVDNSIHNADLFLQTNITGTHNLLKYAKKGFANKMIQISTDEVYGTLAPDDQPFTENSPLQPNNPYSATKASADLLVRSFFETYGLPLIITRCSNNFGPFQHAEKFIPTVIRNALQDKEIPVYGDGRQIRDWLYVEDHCMAILQILEKGRPGEVYNIGGENEHQNIEIARTILQLLKKPDSLITYVKDRPGHDRRYAIDSSKLQRETGWKPSGRFIDRLEYTVNWFGKHHKGDRP</sequence>
<protein>
    <recommendedName>
        <fullName evidence="5">dTDP-glucose 4,6-dehydratase</fullName>
        <ecNumber evidence="4">4.2.1.46</ecNumber>
    </recommendedName>
</protein>
<dbReference type="Gene3D" id="3.40.50.720">
    <property type="entry name" value="NAD(P)-binding Rossmann-like Domain"/>
    <property type="match status" value="1"/>
</dbReference>
<keyword evidence="10" id="KW-1185">Reference proteome</keyword>
<dbReference type="NCBIfam" id="TIGR01181">
    <property type="entry name" value="dTDP_gluc_dehyt"/>
    <property type="match status" value="1"/>
</dbReference>
<dbReference type="Gene3D" id="3.90.25.10">
    <property type="entry name" value="UDP-galactose 4-epimerase, domain 1"/>
    <property type="match status" value="1"/>
</dbReference>
<dbReference type="InterPro" id="IPR016040">
    <property type="entry name" value="NAD(P)-bd_dom"/>
</dbReference>
<evidence type="ECO:0000256" key="1">
    <source>
        <dbReference type="ARBA" id="ARBA00001539"/>
    </source>
</evidence>
<dbReference type="PANTHER" id="PTHR43000">
    <property type="entry name" value="DTDP-D-GLUCOSE 4,6-DEHYDRATASE-RELATED"/>
    <property type="match status" value="1"/>
</dbReference>
<comment type="cofactor">
    <cofactor evidence="2">
        <name>NAD(+)</name>
        <dbReference type="ChEBI" id="CHEBI:57540"/>
    </cofactor>
</comment>
<evidence type="ECO:0000256" key="3">
    <source>
        <dbReference type="ARBA" id="ARBA00008178"/>
    </source>
</evidence>
<accession>A0A3A1QR19</accession>
<name>A0A3A1QR19_9BACI</name>
<gene>
    <name evidence="9" type="primary">rfbB</name>
    <name evidence="9" type="ORF">D3H55_18970</name>
</gene>
<dbReference type="CDD" id="cd05246">
    <property type="entry name" value="dTDP_GD_SDR_e"/>
    <property type="match status" value="1"/>
</dbReference>
<evidence type="ECO:0000256" key="6">
    <source>
        <dbReference type="ARBA" id="ARBA00023027"/>
    </source>
</evidence>
<comment type="similarity">
    <text evidence="3">Belongs to the NAD(P)-dependent epimerase/dehydratase family. dTDP-glucose dehydratase subfamily.</text>
</comment>
<organism evidence="9 10">
    <name type="scientific">Bacillus salacetis</name>
    <dbReference type="NCBI Taxonomy" id="2315464"/>
    <lineage>
        <taxon>Bacteria</taxon>
        <taxon>Bacillati</taxon>
        <taxon>Bacillota</taxon>
        <taxon>Bacilli</taxon>
        <taxon>Bacillales</taxon>
        <taxon>Bacillaceae</taxon>
        <taxon>Bacillus</taxon>
    </lineage>
</organism>
<dbReference type="OrthoDB" id="9811743at2"/>
<evidence type="ECO:0000256" key="2">
    <source>
        <dbReference type="ARBA" id="ARBA00001911"/>
    </source>
</evidence>
<dbReference type="GO" id="GO:0008460">
    <property type="term" value="F:dTDP-glucose 4,6-dehydratase activity"/>
    <property type="evidence" value="ECO:0007669"/>
    <property type="project" value="UniProtKB-EC"/>
</dbReference>
<reference evidence="9 10" key="1">
    <citation type="submission" date="2018-09" db="EMBL/GenBank/DDBJ databases">
        <title>Bacillus saliacetes sp. nov., isolated from Thai shrimp paste (Ka-pi).</title>
        <authorList>
            <person name="Daroonpunt R."/>
            <person name="Tanasupawat S."/>
            <person name="Yiamsombut S."/>
        </authorList>
    </citation>
    <scope>NUCLEOTIDE SEQUENCE [LARGE SCALE GENOMIC DNA]</scope>
    <source>
        <strain evidence="9 10">SKP7-4</strain>
    </source>
</reference>
<proteinExistence type="inferred from homology"/>